<evidence type="ECO:0000259" key="1">
    <source>
        <dbReference type="Pfam" id="PF03732"/>
    </source>
</evidence>
<dbReference type="InterPro" id="IPR005162">
    <property type="entry name" value="Retrotrans_gag_dom"/>
</dbReference>
<proteinExistence type="predicted"/>
<organism evidence="2 3">
    <name type="scientific">Castilleja foliolosa</name>
    <dbReference type="NCBI Taxonomy" id="1961234"/>
    <lineage>
        <taxon>Eukaryota</taxon>
        <taxon>Viridiplantae</taxon>
        <taxon>Streptophyta</taxon>
        <taxon>Embryophyta</taxon>
        <taxon>Tracheophyta</taxon>
        <taxon>Spermatophyta</taxon>
        <taxon>Magnoliopsida</taxon>
        <taxon>eudicotyledons</taxon>
        <taxon>Gunneridae</taxon>
        <taxon>Pentapetalae</taxon>
        <taxon>asterids</taxon>
        <taxon>lamiids</taxon>
        <taxon>Lamiales</taxon>
        <taxon>Orobanchaceae</taxon>
        <taxon>Pedicularideae</taxon>
        <taxon>Castillejinae</taxon>
        <taxon>Castilleja</taxon>
    </lineage>
</organism>
<sequence>MAPLPGKAIGMVGWNSSKQSHVRSSRSLIGDNALPYIEPREPAIVLSRAARDFVLKPRHLNQLPTFLGRVHENPLSFIREFTSTVATMPFSRLSTEDRFMICFPHRLEGEAKIWYLDIAPRSLKTWEMVCAKFVSRYYSPERTRELRKKIVNFEQTESENLHEAWERFKSLERECPHHNFLQDVLLSFFFNSLTLEDANRIELWAGGDFGKLTPEEGRNLLEDLSEERRQVNVEPWKEEINEFPFELKRSNEHLARKDSSNLGYSPKPEMIPIEEEEESTYRPEVEIAAQDSEEDDEVDDEFEVPNEISTKCYECPLFEDEDSSKEEEAQAIDRWLTLSFEFGRLTLSCIITITYFYRILHIWEFNLFKVINDL</sequence>
<name>A0ABD3CJ94_9LAMI</name>
<evidence type="ECO:0000313" key="2">
    <source>
        <dbReference type="EMBL" id="KAL3629993.1"/>
    </source>
</evidence>
<dbReference type="AlphaFoldDB" id="A0ABD3CJ94"/>
<dbReference type="Pfam" id="PF03732">
    <property type="entry name" value="Retrotrans_gag"/>
    <property type="match status" value="1"/>
</dbReference>
<accession>A0ABD3CJ94</accession>
<protein>
    <recommendedName>
        <fullName evidence="1">Retrotransposon gag domain-containing protein</fullName>
    </recommendedName>
</protein>
<feature type="domain" description="Retrotransposon gag" evidence="1">
    <location>
        <begin position="103"/>
        <end position="193"/>
    </location>
</feature>
<reference evidence="3" key="1">
    <citation type="journal article" date="2024" name="IScience">
        <title>Strigolactones Initiate the Formation of Haustorium-like Structures in Castilleja.</title>
        <authorList>
            <person name="Buerger M."/>
            <person name="Peterson D."/>
            <person name="Chory J."/>
        </authorList>
    </citation>
    <scope>NUCLEOTIDE SEQUENCE [LARGE SCALE GENOMIC DNA]</scope>
</reference>
<dbReference type="PANTHER" id="PTHR33223">
    <property type="entry name" value="CCHC-TYPE DOMAIN-CONTAINING PROTEIN"/>
    <property type="match status" value="1"/>
</dbReference>
<keyword evidence="3" id="KW-1185">Reference proteome</keyword>
<dbReference type="Proteomes" id="UP001632038">
    <property type="component" value="Unassembled WGS sequence"/>
</dbReference>
<dbReference type="EMBL" id="JAVIJP010000033">
    <property type="protein sequence ID" value="KAL3629993.1"/>
    <property type="molecule type" value="Genomic_DNA"/>
</dbReference>
<comment type="caution">
    <text evidence="2">The sequence shown here is derived from an EMBL/GenBank/DDBJ whole genome shotgun (WGS) entry which is preliminary data.</text>
</comment>
<dbReference type="PANTHER" id="PTHR33223:SF11">
    <property type="entry name" value="ELEMENT PROTEIN, PUTATIVE-RELATED"/>
    <property type="match status" value="1"/>
</dbReference>
<evidence type="ECO:0000313" key="3">
    <source>
        <dbReference type="Proteomes" id="UP001632038"/>
    </source>
</evidence>
<gene>
    <name evidence="2" type="ORF">CASFOL_026305</name>
</gene>